<dbReference type="AlphaFoldDB" id="A0A9Q3D099"/>
<dbReference type="OrthoDB" id="3247418at2759"/>
<sequence length="180" mass="21336">MGDETPRLKKEVLEVLQNFINQTKVLSWFSHLPRKFEFKNFQILKSEEWQIFTTFYVPLELVPIWSSQIPHREERVKCPGNYLHKDILLKSLISLATLTNILLQTRIHEEDIDKIERTTNIYCQTLCLGWSMRNSKPNLHLTQHLPKVIRELGPPRSLDAWAYKRMNHTFGDIPRNNKPC</sequence>
<keyword evidence="2" id="KW-1185">Reference proteome</keyword>
<reference evidence="1" key="1">
    <citation type="submission" date="2021-03" db="EMBL/GenBank/DDBJ databases">
        <title>Draft genome sequence of rust myrtle Austropuccinia psidii MF-1, a brazilian biotype.</title>
        <authorList>
            <person name="Quecine M.C."/>
            <person name="Pachon D.M.R."/>
            <person name="Bonatelli M.L."/>
            <person name="Correr F.H."/>
            <person name="Franceschini L.M."/>
            <person name="Leite T.F."/>
            <person name="Margarido G.R.A."/>
            <person name="Almeida C.A."/>
            <person name="Ferrarezi J.A."/>
            <person name="Labate C.A."/>
        </authorList>
    </citation>
    <scope>NUCLEOTIDE SEQUENCE</scope>
    <source>
        <strain evidence="1">MF-1</strain>
    </source>
</reference>
<evidence type="ECO:0000313" key="1">
    <source>
        <dbReference type="EMBL" id="MBW0493147.1"/>
    </source>
</evidence>
<comment type="caution">
    <text evidence="1">The sequence shown here is derived from an EMBL/GenBank/DDBJ whole genome shotgun (WGS) entry which is preliminary data.</text>
</comment>
<dbReference type="EMBL" id="AVOT02011931">
    <property type="protein sequence ID" value="MBW0493147.1"/>
    <property type="molecule type" value="Genomic_DNA"/>
</dbReference>
<name>A0A9Q3D099_9BASI</name>
<protein>
    <submittedName>
        <fullName evidence="1">Uncharacterized protein</fullName>
    </submittedName>
</protein>
<dbReference type="Proteomes" id="UP000765509">
    <property type="component" value="Unassembled WGS sequence"/>
</dbReference>
<proteinExistence type="predicted"/>
<accession>A0A9Q3D099</accession>
<evidence type="ECO:0000313" key="2">
    <source>
        <dbReference type="Proteomes" id="UP000765509"/>
    </source>
</evidence>
<gene>
    <name evidence="1" type="ORF">O181_032862</name>
</gene>
<organism evidence="1 2">
    <name type="scientific">Austropuccinia psidii MF-1</name>
    <dbReference type="NCBI Taxonomy" id="1389203"/>
    <lineage>
        <taxon>Eukaryota</taxon>
        <taxon>Fungi</taxon>
        <taxon>Dikarya</taxon>
        <taxon>Basidiomycota</taxon>
        <taxon>Pucciniomycotina</taxon>
        <taxon>Pucciniomycetes</taxon>
        <taxon>Pucciniales</taxon>
        <taxon>Sphaerophragmiaceae</taxon>
        <taxon>Austropuccinia</taxon>
    </lineage>
</organism>